<dbReference type="EMBL" id="SMFZ01000002">
    <property type="protein sequence ID" value="TCK21000.1"/>
    <property type="molecule type" value="Genomic_DNA"/>
</dbReference>
<organism evidence="2 3">
    <name type="scientific">Pseudonocardia endophytica</name>
    <dbReference type="NCBI Taxonomy" id="401976"/>
    <lineage>
        <taxon>Bacteria</taxon>
        <taxon>Bacillati</taxon>
        <taxon>Actinomycetota</taxon>
        <taxon>Actinomycetes</taxon>
        <taxon>Pseudonocardiales</taxon>
        <taxon>Pseudonocardiaceae</taxon>
        <taxon>Pseudonocardia</taxon>
    </lineage>
</organism>
<dbReference type="AlphaFoldDB" id="A0A4R1HL25"/>
<dbReference type="RefSeq" id="WP_132429806.1">
    <property type="nucleotide sequence ID" value="NZ_SMFZ01000002.1"/>
</dbReference>
<evidence type="ECO:0000313" key="3">
    <source>
        <dbReference type="Proteomes" id="UP000295560"/>
    </source>
</evidence>
<keyword evidence="2" id="KW-0808">Transferase</keyword>
<dbReference type="InterPro" id="IPR029068">
    <property type="entry name" value="Glyas_Bleomycin-R_OHBP_Dase"/>
</dbReference>
<gene>
    <name evidence="2" type="ORF">EV378_4974</name>
</gene>
<dbReference type="Proteomes" id="UP000295560">
    <property type="component" value="Unassembled WGS sequence"/>
</dbReference>
<comment type="caution">
    <text evidence="2">The sequence shown here is derived from an EMBL/GenBank/DDBJ whole genome shotgun (WGS) entry which is preliminary data.</text>
</comment>
<dbReference type="Gene3D" id="3.30.720.110">
    <property type="match status" value="1"/>
</dbReference>
<keyword evidence="2" id="KW-0489">Methyltransferase</keyword>
<dbReference type="InterPro" id="IPR009725">
    <property type="entry name" value="3_dmu_93_MTrfase"/>
</dbReference>
<dbReference type="CDD" id="cd06588">
    <property type="entry name" value="PhnB_like"/>
    <property type="match status" value="1"/>
</dbReference>
<dbReference type="Gene3D" id="3.30.720.100">
    <property type="match status" value="1"/>
</dbReference>
<dbReference type="PANTHER" id="PTHR33990:SF4">
    <property type="entry name" value="PHNB-LIKE DOMAIN-CONTAINING PROTEIN"/>
    <property type="match status" value="1"/>
</dbReference>
<keyword evidence="2" id="KW-0830">Ubiquinone</keyword>
<keyword evidence="3" id="KW-1185">Reference proteome</keyword>
<dbReference type="SUPFAM" id="SSF54593">
    <property type="entry name" value="Glyoxalase/Bleomycin resistance protein/Dihydroxybiphenyl dioxygenase"/>
    <property type="match status" value="1"/>
</dbReference>
<evidence type="ECO:0000259" key="1">
    <source>
        <dbReference type="Pfam" id="PF06983"/>
    </source>
</evidence>
<dbReference type="GO" id="GO:0008168">
    <property type="term" value="F:methyltransferase activity"/>
    <property type="evidence" value="ECO:0007669"/>
    <property type="project" value="UniProtKB-KW"/>
</dbReference>
<dbReference type="OrthoDB" id="9806473at2"/>
<dbReference type="PIRSF" id="PIRSF021700">
    <property type="entry name" value="3_dmu_93_MTrfase"/>
    <property type="match status" value="1"/>
</dbReference>
<name>A0A4R1HL25_PSEEN</name>
<reference evidence="2 3" key="1">
    <citation type="submission" date="2019-03" db="EMBL/GenBank/DDBJ databases">
        <title>Sequencing the genomes of 1000 actinobacteria strains.</title>
        <authorList>
            <person name="Klenk H.-P."/>
        </authorList>
    </citation>
    <scope>NUCLEOTIDE SEQUENCE [LARGE SCALE GENOMIC DNA]</scope>
    <source>
        <strain evidence="2 3">DSM 44969</strain>
    </source>
</reference>
<dbReference type="InterPro" id="IPR028973">
    <property type="entry name" value="PhnB-like"/>
</dbReference>
<dbReference type="GO" id="GO:0032259">
    <property type="term" value="P:methylation"/>
    <property type="evidence" value="ECO:0007669"/>
    <property type="project" value="UniProtKB-KW"/>
</dbReference>
<proteinExistence type="predicted"/>
<accession>A0A4R1HL25</accession>
<evidence type="ECO:0000313" key="2">
    <source>
        <dbReference type="EMBL" id="TCK21000.1"/>
    </source>
</evidence>
<dbReference type="Pfam" id="PF06983">
    <property type="entry name" value="3-dmu-9_3-mt"/>
    <property type="match status" value="1"/>
</dbReference>
<feature type="domain" description="PhnB-like" evidence="1">
    <location>
        <begin position="5"/>
        <end position="130"/>
    </location>
</feature>
<protein>
    <submittedName>
        <fullName evidence="2">Putative 3-demethylubiquinone-9 3-methyltransferase (Glyoxalase superfamily)</fullName>
    </submittedName>
</protein>
<dbReference type="PANTHER" id="PTHR33990">
    <property type="entry name" value="PROTEIN YJDN-RELATED"/>
    <property type="match status" value="1"/>
</dbReference>
<sequence length="133" mass="14506">MADLQKLTPFLMFQKGDAEAAMTFYTGLFADGEVLVLERFGAGEPGAEGTVKQGVIRLGEQQVRLFDSPQAHDFDFTPSMSLFVVCESAEEQQKLWSALSDGGAPLMPLGDYGFGPFGWTNDRFGVSWQLSLG</sequence>